<feature type="region of interest" description="Disordered" evidence="1">
    <location>
        <begin position="43"/>
        <end position="65"/>
    </location>
</feature>
<protein>
    <submittedName>
        <fullName evidence="2">Uncharacterized protein</fullName>
    </submittedName>
</protein>
<evidence type="ECO:0000256" key="1">
    <source>
        <dbReference type="SAM" id="MobiDB-lite"/>
    </source>
</evidence>
<reference evidence="2" key="1">
    <citation type="submission" date="2023-04" db="EMBL/GenBank/DDBJ databases">
        <authorList>
            <consortium name="ELIXIR-Norway"/>
        </authorList>
    </citation>
    <scope>NUCLEOTIDE SEQUENCE [LARGE SCALE GENOMIC DNA]</scope>
</reference>
<organism evidence="2 3">
    <name type="scientific">Rangifer tarandus platyrhynchus</name>
    <name type="common">Svalbard reindeer</name>
    <dbReference type="NCBI Taxonomy" id="3082113"/>
    <lineage>
        <taxon>Eukaryota</taxon>
        <taxon>Metazoa</taxon>
        <taxon>Chordata</taxon>
        <taxon>Craniata</taxon>
        <taxon>Vertebrata</taxon>
        <taxon>Euteleostomi</taxon>
        <taxon>Mammalia</taxon>
        <taxon>Eutheria</taxon>
        <taxon>Laurasiatheria</taxon>
        <taxon>Artiodactyla</taxon>
        <taxon>Ruminantia</taxon>
        <taxon>Pecora</taxon>
        <taxon>Cervidae</taxon>
        <taxon>Odocoileinae</taxon>
        <taxon>Rangifer</taxon>
    </lineage>
</organism>
<accession>A0ABN8YNL3</accession>
<sequence>MQKGGGLAARPLVSHGAEMPRYKRFSFALIASAESTLHRDAPISPAAPSWKPASPRVQPWAPPARALHPASNGSWVLIFPAEVARPLRRALRPTRSADVAEGRQSARSGWRSRVAS</sequence>
<dbReference type="Proteomes" id="UP001176941">
    <property type="component" value="Chromosome 21"/>
</dbReference>
<keyword evidence="3" id="KW-1185">Reference proteome</keyword>
<gene>
    <name evidence="2" type="ORF">MRATA1EN1_LOCUS12076</name>
</gene>
<evidence type="ECO:0000313" key="2">
    <source>
        <dbReference type="EMBL" id="CAI9163114.1"/>
    </source>
</evidence>
<feature type="region of interest" description="Disordered" evidence="1">
    <location>
        <begin position="94"/>
        <end position="116"/>
    </location>
</feature>
<feature type="compositionally biased region" description="Low complexity" evidence="1">
    <location>
        <begin position="43"/>
        <end position="55"/>
    </location>
</feature>
<dbReference type="EMBL" id="OX459957">
    <property type="protein sequence ID" value="CAI9163114.1"/>
    <property type="molecule type" value="Genomic_DNA"/>
</dbReference>
<proteinExistence type="predicted"/>
<name>A0ABN8YNL3_RANTA</name>
<evidence type="ECO:0000313" key="3">
    <source>
        <dbReference type="Proteomes" id="UP001176941"/>
    </source>
</evidence>